<dbReference type="AlphaFoldDB" id="A0A512C5F3"/>
<proteinExistence type="predicted"/>
<accession>A0A512C5F3</accession>
<dbReference type="GO" id="GO:0005509">
    <property type="term" value="F:calcium ion binding"/>
    <property type="evidence" value="ECO:0007669"/>
    <property type="project" value="InterPro"/>
</dbReference>
<dbReference type="InterPro" id="IPR011049">
    <property type="entry name" value="Serralysin-like_metalloprot_C"/>
</dbReference>
<dbReference type="Pfam" id="PF00353">
    <property type="entry name" value="HemolysinCabind"/>
    <property type="match status" value="2"/>
</dbReference>
<dbReference type="InterPro" id="IPR050557">
    <property type="entry name" value="RTX_toxin/Mannuronan_C5-epim"/>
</dbReference>
<dbReference type="SUPFAM" id="SSF51120">
    <property type="entry name" value="beta-Roll"/>
    <property type="match status" value="1"/>
</dbReference>
<dbReference type="Gene3D" id="2.150.10.10">
    <property type="entry name" value="Serralysin-like metalloprotease, C-terminal"/>
    <property type="match status" value="1"/>
</dbReference>
<sequence>MLNGTDNAEFLRGTSAADLISGNAGNDGVAGFSGDDVLLGGSGHDVLYGGLGRDVLTGGSENDAFFFNTTLNKSTNVDRIVDFKVNADAIQLENALFTKLGNTGALNNAFLTIGDRAKDTNDYLVYNQTTGALYYDADGSGIGEAVQFAALDNKASLTANDFHVI</sequence>
<dbReference type="EMBL" id="BJYU01000588">
    <property type="protein sequence ID" value="GEO19456.1"/>
    <property type="molecule type" value="Genomic_DNA"/>
</dbReference>
<evidence type="ECO:0000256" key="1">
    <source>
        <dbReference type="ARBA" id="ARBA00004613"/>
    </source>
</evidence>
<dbReference type="InterPro" id="IPR018511">
    <property type="entry name" value="Hemolysin-typ_Ca-bd_CS"/>
</dbReference>
<dbReference type="GO" id="GO:0005576">
    <property type="term" value="C:extracellular region"/>
    <property type="evidence" value="ECO:0007669"/>
    <property type="project" value="UniProtKB-SubCell"/>
</dbReference>
<evidence type="ECO:0008006" key="5">
    <source>
        <dbReference type="Google" id="ProtNLM"/>
    </source>
</evidence>
<comment type="subcellular location">
    <subcellularLocation>
        <location evidence="1">Secreted</location>
    </subcellularLocation>
</comment>
<evidence type="ECO:0000256" key="2">
    <source>
        <dbReference type="ARBA" id="ARBA00022525"/>
    </source>
</evidence>
<name>A0A512C5F3_9HYPH</name>
<dbReference type="PRINTS" id="PR00313">
    <property type="entry name" value="CABNDNGRPT"/>
</dbReference>
<organism evidence="3 4">
    <name type="scientific">Microvirga aerophila</name>
    <dbReference type="NCBI Taxonomy" id="670291"/>
    <lineage>
        <taxon>Bacteria</taxon>
        <taxon>Pseudomonadati</taxon>
        <taxon>Pseudomonadota</taxon>
        <taxon>Alphaproteobacteria</taxon>
        <taxon>Hyphomicrobiales</taxon>
        <taxon>Methylobacteriaceae</taxon>
        <taxon>Microvirga</taxon>
    </lineage>
</organism>
<keyword evidence="4" id="KW-1185">Reference proteome</keyword>
<evidence type="ECO:0000313" key="4">
    <source>
        <dbReference type="Proteomes" id="UP000321085"/>
    </source>
</evidence>
<protein>
    <recommendedName>
        <fullName evidence="5">Calcium-binding protein</fullName>
    </recommendedName>
</protein>
<dbReference type="PROSITE" id="PS00330">
    <property type="entry name" value="HEMOLYSIN_CALCIUM"/>
    <property type="match status" value="2"/>
</dbReference>
<reference evidence="3 4" key="1">
    <citation type="submission" date="2019-07" db="EMBL/GenBank/DDBJ databases">
        <title>Whole genome shotgun sequence of Microvirga aerophila NBRC 106136.</title>
        <authorList>
            <person name="Hosoyama A."/>
            <person name="Uohara A."/>
            <person name="Ohji S."/>
            <person name="Ichikawa N."/>
        </authorList>
    </citation>
    <scope>NUCLEOTIDE SEQUENCE [LARGE SCALE GENOMIC DNA]</scope>
    <source>
        <strain evidence="3 4">NBRC 106136</strain>
    </source>
</reference>
<dbReference type="PANTHER" id="PTHR38340:SF1">
    <property type="entry name" value="S-LAYER PROTEIN"/>
    <property type="match status" value="1"/>
</dbReference>
<comment type="caution">
    <text evidence="3">The sequence shown here is derived from an EMBL/GenBank/DDBJ whole genome shotgun (WGS) entry which is preliminary data.</text>
</comment>
<gene>
    <name evidence="3" type="ORF">MAE02_71520</name>
</gene>
<dbReference type="PANTHER" id="PTHR38340">
    <property type="entry name" value="S-LAYER PROTEIN"/>
    <property type="match status" value="1"/>
</dbReference>
<keyword evidence="2" id="KW-0964">Secreted</keyword>
<dbReference type="InterPro" id="IPR001343">
    <property type="entry name" value="Hemolysn_Ca-bd"/>
</dbReference>
<dbReference type="Proteomes" id="UP000321085">
    <property type="component" value="Unassembled WGS sequence"/>
</dbReference>
<evidence type="ECO:0000313" key="3">
    <source>
        <dbReference type="EMBL" id="GEO19456.1"/>
    </source>
</evidence>